<evidence type="ECO:0000313" key="2">
    <source>
        <dbReference type="EMBL" id="KAK7608594.1"/>
    </source>
</evidence>
<dbReference type="Proteomes" id="UP001367316">
    <property type="component" value="Unassembled WGS sequence"/>
</dbReference>
<comment type="caution">
    <text evidence="2">The sequence shown here is derived from an EMBL/GenBank/DDBJ whole genome shotgun (WGS) entry which is preliminary data.</text>
</comment>
<organism evidence="2 3">
    <name type="scientific">Phyllosticta paracitricarpa</name>
    <dbReference type="NCBI Taxonomy" id="2016321"/>
    <lineage>
        <taxon>Eukaryota</taxon>
        <taxon>Fungi</taxon>
        <taxon>Dikarya</taxon>
        <taxon>Ascomycota</taxon>
        <taxon>Pezizomycotina</taxon>
        <taxon>Dothideomycetes</taxon>
        <taxon>Dothideomycetes incertae sedis</taxon>
        <taxon>Botryosphaeriales</taxon>
        <taxon>Phyllostictaceae</taxon>
        <taxon>Phyllosticta</taxon>
    </lineage>
</organism>
<keyword evidence="3" id="KW-1185">Reference proteome</keyword>
<protein>
    <submittedName>
        <fullName evidence="2">Uncharacterized protein</fullName>
    </submittedName>
</protein>
<gene>
    <name evidence="2" type="ORF">JOL62DRAFT_216281</name>
</gene>
<evidence type="ECO:0000256" key="1">
    <source>
        <dbReference type="SAM" id="MobiDB-lite"/>
    </source>
</evidence>
<sequence length="485" mass="54681">MAAKSLNPPTPFHPQHRRSSLFSLNSITMMLCKPQPIPIRERQDCLKLATSTRIYSLARSCITSRSPRLLAREMDQYYRNENLRRDTNSINKSSTSSSSSYRRSLGSAYSESVSSNTSILECSTTGSDKIISERIEAEVDRISTEIANCSFMNDGLRLQHWNSSFDDLAASKQDPTFPMPHIQDMSLALTDPHVLGDPIFMSSVGFEVGPGGLQIGQCSYLNLSTNDCCSMRITGPTRPSDRPRFQLIVTTTVMDVKTTDRHWKLCSIYDITEAINKMATARLTDFLDTQSKPAQADNKLDVSLKYLEGSKSPDEPFDWNAFIEDDLTPLNTQSAAKPSREESRPATTSLDPPADITRFLQSVSLMRSRAKKFFILTPRPLEHRKRTLAQVFRRKKSIWAIEIANLSVSFISSELLQETEVLDRLASHLRRCTAESVTKCFDDGEGFEWRATLRPGIETAINCFPVDNGRVAMAREVWWVCFVEV</sequence>
<dbReference type="EMBL" id="JBBPBF010000028">
    <property type="protein sequence ID" value="KAK7608594.1"/>
    <property type="molecule type" value="Genomic_DNA"/>
</dbReference>
<name>A0ABR1N186_9PEZI</name>
<feature type="region of interest" description="Disordered" evidence="1">
    <location>
        <begin position="332"/>
        <end position="353"/>
    </location>
</feature>
<feature type="compositionally biased region" description="Low complexity" evidence="1">
    <location>
        <begin position="89"/>
        <end position="102"/>
    </location>
</feature>
<evidence type="ECO:0000313" key="3">
    <source>
        <dbReference type="Proteomes" id="UP001367316"/>
    </source>
</evidence>
<feature type="region of interest" description="Disordered" evidence="1">
    <location>
        <begin position="83"/>
        <end position="102"/>
    </location>
</feature>
<proteinExistence type="predicted"/>
<reference evidence="2 3" key="1">
    <citation type="submission" date="2024-04" db="EMBL/GenBank/DDBJ databases">
        <title>Phyllosticta paracitricarpa is synonymous to the EU quarantine fungus P. citricarpa based on phylogenomic analyses.</title>
        <authorList>
            <consortium name="Lawrence Berkeley National Laboratory"/>
            <person name="Van ingen-buijs V.A."/>
            <person name="Van westerhoven A.C."/>
            <person name="Haridas S."/>
            <person name="Skiadas P."/>
            <person name="Martin F."/>
            <person name="Groenewald J.Z."/>
            <person name="Crous P.W."/>
            <person name="Seidl M.F."/>
        </authorList>
    </citation>
    <scope>NUCLEOTIDE SEQUENCE [LARGE SCALE GENOMIC DNA]</scope>
    <source>
        <strain evidence="2 3">CBS 141358</strain>
    </source>
</reference>
<accession>A0ABR1N186</accession>